<name>A0A0D0DHZ5_9AGAM</name>
<reference evidence="3" key="2">
    <citation type="submission" date="2015-01" db="EMBL/GenBank/DDBJ databases">
        <title>Evolutionary Origins and Diversification of the Mycorrhizal Mutualists.</title>
        <authorList>
            <consortium name="DOE Joint Genome Institute"/>
            <consortium name="Mycorrhizal Genomics Consortium"/>
            <person name="Kohler A."/>
            <person name="Kuo A."/>
            <person name="Nagy L.G."/>
            <person name="Floudas D."/>
            <person name="Copeland A."/>
            <person name="Barry K.W."/>
            <person name="Cichocki N."/>
            <person name="Veneault-Fourrey C."/>
            <person name="LaButti K."/>
            <person name="Lindquist E.A."/>
            <person name="Lipzen A."/>
            <person name="Lundell T."/>
            <person name="Morin E."/>
            <person name="Murat C."/>
            <person name="Riley R."/>
            <person name="Ohm R."/>
            <person name="Sun H."/>
            <person name="Tunlid A."/>
            <person name="Henrissat B."/>
            <person name="Grigoriev I.V."/>
            <person name="Hibbett D.S."/>
            <person name="Martin F."/>
        </authorList>
    </citation>
    <scope>NUCLEOTIDE SEQUENCE [LARGE SCALE GENOMIC DNA]</scope>
    <source>
        <strain evidence="3">Ve08.2h10</strain>
    </source>
</reference>
<evidence type="ECO:0000256" key="1">
    <source>
        <dbReference type="SAM" id="MobiDB-lite"/>
    </source>
</evidence>
<reference evidence="2 3" key="1">
    <citation type="submission" date="2014-04" db="EMBL/GenBank/DDBJ databases">
        <authorList>
            <consortium name="DOE Joint Genome Institute"/>
            <person name="Kuo A."/>
            <person name="Kohler A."/>
            <person name="Jargeat P."/>
            <person name="Nagy L.G."/>
            <person name="Floudas D."/>
            <person name="Copeland A."/>
            <person name="Barry K.W."/>
            <person name="Cichocki N."/>
            <person name="Veneault-Fourrey C."/>
            <person name="LaButti K."/>
            <person name="Lindquist E.A."/>
            <person name="Lipzen A."/>
            <person name="Lundell T."/>
            <person name="Morin E."/>
            <person name="Murat C."/>
            <person name="Sun H."/>
            <person name="Tunlid A."/>
            <person name="Henrissat B."/>
            <person name="Grigoriev I.V."/>
            <person name="Hibbett D.S."/>
            <person name="Martin F."/>
            <person name="Nordberg H.P."/>
            <person name="Cantor M.N."/>
            <person name="Hua S.X."/>
        </authorList>
    </citation>
    <scope>NUCLEOTIDE SEQUENCE [LARGE SCALE GENOMIC DNA]</scope>
    <source>
        <strain evidence="2 3">Ve08.2h10</strain>
    </source>
</reference>
<evidence type="ECO:0000313" key="2">
    <source>
        <dbReference type="EMBL" id="KIK90538.1"/>
    </source>
</evidence>
<dbReference type="AlphaFoldDB" id="A0A0D0DHZ5"/>
<feature type="compositionally biased region" description="Polar residues" evidence="1">
    <location>
        <begin position="17"/>
        <end position="35"/>
    </location>
</feature>
<keyword evidence="3" id="KW-1185">Reference proteome</keyword>
<gene>
    <name evidence="2" type="ORF">PAXRUDRAFT_831626</name>
</gene>
<dbReference type="Proteomes" id="UP000054538">
    <property type="component" value="Unassembled WGS sequence"/>
</dbReference>
<dbReference type="HOGENOM" id="CLU_2850389_0_0_1"/>
<dbReference type="InParanoid" id="A0A0D0DHZ5"/>
<feature type="region of interest" description="Disordered" evidence="1">
    <location>
        <begin position="1"/>
        <end position="42"/>
    </location>
</feature>
<sequence length="65" mass="7047">MRKLILSTPSCLAMSPPITSASSSETLEVPSSTSSQDDRSQKPRQILVLALWSQSVPIPARLHQS</sequence>
<protein>
    <submittedName>
        <fullName evidence="2">Uncharacterized protein</fullName>
    </submittedName>
</protein>
<dbReference type="EMBL" id="KN825505">
    <property type="protein sequence ID" value="KIK90538.1"/>
    <property type="molecule type" value="Genomic_DNA"/>
</dbReference>
<evidence type="ECO:0000313" key="3">
    <source>
        <dbReference type="Proteomes" id="UP000054538"/>
    </source>
</evidence>
<organism evidence="2 3">
    <name type="scientific">Paxillus rubicundulus Ve08.2h10</name>
    <dbReference type="NCBI Taxonomy" id="930991"/>
    <lineage>
        <taxon>Eukaryota</taxon>
        <taxon>Fungi</taxon>
        <taxon>Dikarya</taxon>
        <taxon>Basidiomycota</taxon>
        <taxon>Agaricomycotina</taxon>
        <taxon>Agaricomycetes</taxon>
        <taxon>Agaricomycetidae</taxon>
        <taxon>Boletales</taxon>
        <taxon>Paxilineae</taxon>
        <taxon>Paxillaceae</taxon>
        <taxon>Paxillus</taxon>
    </lineage>
</organism>
<accession>A0A0D0DHZ5</accession>
<proteinExistence type="predicted"/>